<dbReference type="PANTHER" id="PTHR15615:SF27">
    <property type="entry name" value="PHO85 CYCLIN CLG1"/>
    <property type="match status" value="1"/>
</dbReference>
<dbReference type="PANTHER" id="PTHR15615">
    <property type="match status" value="1"/>
</dbReference>
<dbReference type="GO" id="GO:0016538">
    <property type="term" value="F:cyclin-dependent protein serine/threonine kinase regulator activity"/>
    <property type="evidence" value="ECO:0007669"/>
    <property type="project" value="TreeGrafter"/>
</dbReference>
<dbReference type="Pfam" id="PF08613">
    <property type="entry name" value="Cyclin"/>
    <property type="match status" value="1"/>
</dbReference>
<name>K0KS40_WICCF</name>
<dbReference type="InterPro" id="IPR013922">
    <property type="entry name" value="Cyclin_PHO80-like"/>
</dbReference>
<protein>
    <submittedName>
        <fullName evidence="1">PHO85 cyclin CLG1</fullName>
    </submittedName>
</protein>
<dbReference type="eggNOG" id="ENOG502RYK1">
    <property type="taxonomic scope" value="Eukaryota"/>
</dbReference>
<organism evidence="1 2">
    <name type="scientific">Wickerhamomyces ciferrii (strain ATCC 14091 / BCRC 22168 / CBS 111 / JCM 3599 / NBRC 0793 / NRRL Y-1031 F-60-10)</name>
    <name type="common">Yeast</name>
    <name type="synonym">Pichia ciferrii</name>
    <dbReference type="NCBI Taxonomy" id="1206466"/>
    <lineage>
        <taxon>Eukaryota</taxon>
        <taxon>Fungi</taxon>
        <taxon>Dikarya</taxon>
        <taxon>Ascomycota</taxon>
        <taxon>Saccharomycotina</taxon>
        <taxon>Saccharomycetes</taxon>
        <taxon>Phaffomycetales</taxon>
        <taxon>Wickerhamomycetaceae</taxon>
        <taxon>Wickerhamomyces</taxon>
    </lineage>
</organism>
<dbReference type="CDD" id="cd20557">
    <property type="entry name" value="CYCLIN_ScPCL1-like"/>
    <property type="match status" value="1"/>
</dbReference>
<dbReference type="EMBL" id="CAIF01000154">
    <property type="protein sequence ID" value="CCH44792.1"/>
    <property type="molecule type" value="Genomic_DNA"/>
</dbReference>
<dbReference type="AlphaFoldDB" id="K0KS40"/>
<proteinExistence type="predicted"/>
<dbReference type="GO" id="GO:0000307">
    <property type="term" value="C:cyclin-dependent protein kinase holoenzyme complex"/>
    <property type="evidence" value="ECO:0007669"/>
    <property type="project" value="TreeGrafter"/>
</dbReference>
<reference evidence="1 2" key="1">
    <citation type="journal article" date="2012" name="Eukaryot. Cell">
        <title>Draft genome sequence of Wickerhamomyces ciferrii NRRL Y-1031 F-60-10.</title>
        <authorList>
            <person name="Schneider J."/>
            <person name="Andrea H."/>
            <person name="Blom J."/>
            <person name="Jaenicke S."/>
            <person name="Ruckert C."/>
            <person name="Schorsch C."/>
            <person name="Szczepanowski R."/>
            <person name="Farwick M."/>
            <person name="Goesmann A."/>
            <person name="Puhler A."/>
            <person name="Schaffer S."/>
            <person name="Tauch A."/>
            <person name="Kohler T."/>
            <person name="Brinkrolf K."/>
        </authorList>
    </citation>
    <scope>NUCLEOTIDE SEQUENCE [LARGE SCALE GENOMIC DNA]</scope>
    <source>
        <strain evidence="2">ATCC 14091 / BCRC 22168 / CBS 111 / JCM 3599 / NBRC 0793 / NRRL Y-1031 F-60-10</strain>
    </source>
</reference>
<dbReference type="STRING" id="1206466.K0KS40"/>
<dbReference type="InParanoid" id="K0KS40"/>
<sequence>MATAYAYQPFDATHQQHGYMNGYQQPTYYQNQYVAQNVPQQPVYQQAPMMNVNQPIYGAPAPPPMVSAPAPNPYVPNNNYGYNNGAYYQQQPQPVVQQQQQQPQQQQEAVTGGVSSVLDYDLNIMSKFTTYLAFRLFGRSDTKNEKFASSIKSVLSATRLPLSSLILANYYLVQKYEVDSYSFQQNSDEKIYQIVILALVMSNKANDDNTFTNKSWSDATGLNVKLINFLEVQWLDLIDWKLHDTDMERYDELMIQYKKYADNYNSPIQYHSRSISSEPISPILSSSGSQFSPRDYSSPSRFDNFSNSNNWYTTSSSNSSSNYYNHYQPRAYSHNRSYSYQEPEYCTRTGSYQRMMYCSCHYCSTPTRPVDWSYNLAAAC</sequence>
<dbReference type="Proteomes" id="UP000009328">
    <property type="component" value="Unassembled WGS sequence"/>
</dbReference>
<dbReference type="Gene3D" id="1.10.472.10">
    <property type="entry name" value="Cyclin-like"/>
    <property type="match status" value="1"/>
</dbReference>
<gene>
    <name evidence="1" type="ORF">BN7_4360</name>
</gene>
<dbReference type="GO" id="GO:0019901">
    <property type="term" value="F:protein kinase binding"/>
    <property type="evidence" value="ECO:0007669"/>
    <property type="project" value="InterPro"/>
</dbReference>
<accession>K0KS40</accession>
<evidence type="ECO:0000313" key="2">
    <source>
        <dbReference type="Proteomes" id="UP000009328"/>
    </source>
</evidence>
<comment type="caution">
    <text evidence="1">The sequence shown here is derived from an EMBL/GenBank/DDBJ whole genome shotgun (WGS) entry which is preliminary data.</text>
</comment>
<dbReference type="HOGENOM" id="CLU_728041_0_0_1"/>
<dbReference type="FunCoup" id="K0KS40">
    <property type="interactions" value="31"/>
</dbReference>
<evidence type="ECO:0000313" key="1">
    <source>
        <dbReference type="EMBL" id="CCH44792.1"/>
    </source>
</evidence>
<keyword evidence="2" id="KW-1185">Reference proteome</keyword>
<dbReference type="GO" id="GO:0005634">
    <property type="term" value="C:nucleus"/>
    <property type="evidence" value="ECO:0007669"/>
    <property type="project" value="TreeGrafter"/>
</dbReference>